<keyword evidence="2" id="KW-0472">Membrane</keyword>
<reference evidence="5" key="1">
    <citation type="submission" date="2018-05" db="EMBL/GenBank/DDBJ databases">
        <title>Genome Sequencing of selected type strains of the family Eggerthellaceae.</title>
        <authorList>
            <person name="Danylec N."/>
            <person name="Stoll D.A."/>
            <person name="Doetsch A."/>
            <person name="Huch M."/>
        </authorList>
    </citation>
    <scope>NUCLEOTIDE SEQUENCE [LARGE SCALE GENOMIC DNA]</scope>
    <source>
        <strain evidence="5">DSM 16106</strain>
    </source>
</reference>
<keyword evidence="2" id="KW-1133">Transmembrane helix</keyword>
<protein>
    <submittedName>
        <fullName evidence="4">Flp pilus assembly protein CpaB</fullName>
    </submittedName>
</protein>
<dbReference type="SMART" id="SM00858">
    <property type="entry name" value="SAF"/>
    <property type="match status" value="1"/>
</dbReference>
<dbReference type="OrthoDB" id="3176819at2"/>
<feature type="domain" description="SAF" evidence="3">
    <location>
        <begin position="115"/>
        <end position="181"/>
    </location>
</feature>
<proteinExistence type="predicted"/>
<dbReference type="InterPro" id="IPR013974">
    <property type="entry name" value="SAF"/>
</dbReference>
<evidence type="ECO:0000259" key="3">
    <source>
        <dbReference type="SMART" id="SM00858"/>
    </source>
</evidence>
<evidence type="ECO:0000256" key="1">
    <source>
        <dbReference type="SAM" id="MobiDB-lite"/>
    </source>
</evidence>
<dbReference type="InterPro" id="IPR031571">
    <property type="entry name" value="RcpC_dom"/>
</dbReference>
<evidence type="ECO:0000313" key="5">
    <source>
        <dbReference type="Proteomes" id="UP000278632"/>
    </source>
</evidence>
<dbReference type="NCBIfam" id="TIGR03177">
    <property type="entry name" value="pilus_cpaB"/>
    <property type="match status" value="1"/>
</dbReference>
<feature type="compositionally biased region" description="Low complexity" evidence="1">
    <location>
        <begin position="16"/>
        <end position="33"/>
    </location>
</feature>
<dbReference type="Pfam" id="PF16976">
    <property type="entry name" value="RcpC"/>
    <property type="match status" value="1"/>
</dbReference>
<evidence type="ECO:0000313" key="4">
    <source>
        <dbReference type="EMBL" id="RNL49005.1"/>
    </source>
</evidence>
<comment type="caution">
    <text evidence="4">The sequence shown here is derived from an EMBL/GenBank/DDBJ whole genome shotgun (WGS) entry which is preliminary data.</text>
</comment>
<gene>
    <name evidence="4" type="primary">cpaB</name>
    <name evidence="4" type="ORF">DMP08_00660</name>
</gene>
<keyword evidence="2" id="KW-0812">Transmembrane</keyword>
<evidence type="ECO:0000256" key="2">
    <source>
        <dbReference type="SAM" id="Phobius"/>
    </source>
</evidence>
<dbReference type="Proteomes" id="UP000278632">
    <property type="component" value="Unassembled WGS sequence"/>
</dbReference>
<sequence>MAMDGLRPSVRKGGFAQRASKAADAQAGDASARTSRYGGFDRREPVVQAPDSPSVESRPSGARLPDGSQRTYRRVRMLAALVAVSVAVSFAAIVYGLWAWAASASAVEEATAGAVPVLVAAADIRAGDVLTSESFVEKDIPAAYRASEAIGLAQMGQEGLEGRCALVDMAAGTQVLPSFVAGSADGGRLSARLHAGMEAVTVGVDAETGLAGRIGVHDTVRVVSAEGSSSGAFVLSTLCAQARVLAVGDAAASGDGSYASVTVEVKPEEADAIREAQYAGRVSLVMISSEDALLGGDDRG</sequence>
<dbReference type="AlphaFoldDB" id="A0A3N0BKS6"/>
<feature type="transmembrane region" description="Helical" evidence="2">
    <location>
        <begin position="78"/>
        <end position="101"/>
    </location>
</feature>
<feature type="region of interest" description="Disordered" evidence="1">
    <location>
        <begin position="1"/>
        <end position="67"/>
    </location>
</feature>
<dbReference type="RefSeq" id="WP_123191086.1">
    <property type="nucleotide sequence ID" value="NZ_QICD01000001.1"/>
</dbReference>
<accession>A0A3N0BKS6</accession>
<keyword evidence="5" id="KW-1185">Reference proteome</keyword>
<dbReference type="CDD" id="cd11614">
    <property type="entry name" value="SAF_CpaB_FlgA_like"/>
    <property type="match status" value="1"/>
</dbReference>
<dbReference type="InterPro" id="IPR017592">
    <property type="entry name" value="Pilus_assmbl_Flp-typ_CpaB"/>
</dbReference>
<name>A0A3N0BKS6_9ACTN</name>
<organism evidence="4 5">
    <name type="scientific">Paraeggerthella hongkongensis</name>
    <dbReference type="NCBI Taxonomy" id="230658"/>
    <lineage>
        <taxon>Bacteria</taxon>
        <taxon>Bacillati</taxon>
        <taxon>Actinomycetota</taxon>
        <taxon>Coriobacteriia</taxon>
        <taxon>Eggerthellales</taxon>
        <taxon>Eggerthellaceae</taxon>
        <taxon>Paraeggerthella</taxon>
    </lineage>
</organism>
<dbReference type="EMBL" id="QICD01000001">
    <property type="protein sequence ID" value="RNL49005.1"/>
    <property type="molecule type" value="Genomic_DNA"/>
</dbReference>
<dbReference type="Pfam" id="PF08666">
    <property type="entry name" value="SAF"/>
    <property type="match status" value="1"/>
</dbReference>